<dbReference type="InterPro" id="IPR033113">
    <property type="entry name" value="PLA2_histidine"/>
</dbReference>
<comment type="similarity">
    <text evidence="6">Belongs to the phospholipase A2 family.</text>
</comment>
<keyword evidence="7" id="KW-0378">Hydrolase</keyword>
<dbReference type="AlphaFoldDB" id="A0A674MK47"/>
<feature type="disulfide bond" evidence="5">
    <location>
        <begin position="68"/>
        <end position="118"/>
    </location>
</feature>
<protein>
    <recommendedName>
        <fullName evidence="7">Phospholipase A2</fullName>
        <ecNumber evidence="7">3.1.1.4</ecNumber>
    </recommendedName>
</protein>
<reference evidence="9" key="2">
    <citation type="submission" date="2025-08" db="UniProtKB">
        <authorList>
            <consortium name="Ensembl"/>
        </authorList>
    </citation>
    <scope>IDENTIFICATION</scope>
</reference>
<dbReference type="PRINTS" id="PR00389">
    <property type="entry name" value="PHPHLIPASEA2"/>
</dbReference>
<feature type="disulfide bond" evidence="5">
    <location>
        <begin position="53"/>
        <end position="69"/>
    </location>
</feature>
<dbReference type="GO" id="GO:0016042">
    <property type="term" value="P:lipid catabolic process"/>
    <property type="evidence" value="ECO:0007669"/>
    <property type="project" value="InterPro"/>
</dbReference>
<name>A0A674MK47_TAKRU</name>
<dbReference type="InterPro" id="IPR001211">
    <property type="entry name" value="PLA2"/>
</dbReference>
<dbReference type="PANTHER" id="PTHR11716">
    <property type="entry name" value="PHOSPHOLIPASE A2 FAMILY MEMBER"/>
    <property type="match status" value="1"/>
</dbReference>
<evidence type="ECO:0000256" key="4">
    <source>
        <dbReference type="PIRSR" id="PIRSR601211-1"/>
    </source>
</evidence>
<feature type="active site" evidence="4">
    <location>
        <position position="112"/>
    </location>
</feature>
<evidence type="ECO:0000256" key="5">
    <source>
        <dbReference type="PIRSR" id="PIRSR601211-3"/>
    </source>
</evidence>
<feature type="disulfide bond" evidence="5">
    <location>
        <begin position="75"/>
        <end position="111"/>
    </location>
</feature>
<dbReference type="SMART" id="SM00085">
    <property type="entry name" value="PA2c"/>
    <property type="match status" value="1"/>
</dbReference>
<keyword evidence="7" id="KW-0106">Calcium</keyword>
<comment type="cofactor">
    <cofactor evidence="7">
        <name>Ca(2+)</name>
        <dbReference type="ChEBI" id="CHEBI:29108"/>
    </cofactor>
</comment>
<evidence type="ECO:0000256" key="7">
    <source>
        <dbReference type="RuleBase" id="RU361236"/>
    </source>
</evidence>
<dbReference type="GO" id="GO:0005509">
    <property type="term" value="F:calcium ion binding"/>
    <property type="evidence" value="ECO:0007669"/>
    <property type="project" value="InterPro"/>
</dbReference>
<dbReference type="GeneTree" id="ENSGT00940000159042"/>
<evidence type="ECO:0000256" key="6">
    <source>
        <dbReference type="RuleBase" id="RU003654"/>
    </source>
</evidence>
<evidence type="ECO:0000259" key="8">
    <source>
        <dbReference type="SMART" id="SM00085"/>
    </source>
</evidence>
<dbReference type="Ensembl" id="ENSTRUT00000071794.1">
    <property type="protein sequence ID" value="ENSTRUP00000061394.1"/>
    <property type="gene ID" value="ENSTRUG00000032243.1"/>
</dbReference>
<organism evidence="9 10">
    <name type="scientific">Takifugu rubripes</name>
    <name type="common">Japanese pufferfish</name>
    <name type="synonym">Fugu rubripes</name>
    <dbReference type="NCBI Taxonomy" id="31033"/>
    <lineage>
        <taxon>Eukaryota</taxon>
        <taxon>Metazoa</taxon>
        <taxon>Chordata</taxon>
        <taxon>Craniata</taxon>
        <taxon>Vertebrata</taxon>
        <taxon>Euteleostomi</taxon>
        <taxon>Actinopterygii</taxon>
        <taxon>Neopterygii</taxon>
        <taxon>Teleostei</taxon>
        <taxon>Neoteleostei</taxon>
        <taxon>Acanthomorphata</taxon>
        <taxon>Eupercaria</taxon>
        <taxon>Tetraodontiformes</taxon>
        <taxon>Tetradontoidea</taxon>
        <taxon>Tetraodontidae</taxon>
        <taxon>Takifugu</taxon>
    </lineage>
</organism>
<feature type="signal peptide" evidence="7">
    <location>
        <begin position="1"/>
        <end position="20"/>
    </location>
</feature>
<keyword evidence="10" id="KW-1185">Reference proteome</keyword>
<dbReference type="GO" id="GO:0005576">
    <property type="term" value="C:extracellular region"/>
    <property type="evidence" value="ECO:0007669"/>
    <property type="project" value="UniProtKB-SubCell"/>
</dbReference>
<sequence length="179" mass="19464">MLTSPDLTMVLVLRFSWLHAVFHDLPSLLNFAAKLRCSSGLCPRDLDDYGCTCTHLVAGAPVDPLDSCCQTHRRCYGDLAPPHGSLLMLTAVVGVVPTDEGGWCQQRFCRCDRAAIQCLTNASYDSAFRGVAASSCLATQTGSGSGNPSSLFPQCNSGYSTRLRRNTSDLRPSFLWLPW</sequence>
<dbReference type="GO" id="GO:0050482">
    <property type="term" value="P:arachidonate secretion"/>
    <property type="evidence" value="ECO:0007669"/>
    <property type="project" value="InterPro"/>
</dbReference>
<evidence type="ECO:0000256" key="2">
    <source>
        <dbReference type="ARBA" id="ARBA00022525"/>
    </source>
</evidence>
<evidence type="ECO:0000256" key="3">
    <source>
        <dbReference type="ARBA" id="ARBA00023157"/>
    </source>
</evidence>
<dbReference type="SUPFAM" id="SSF48619">
    <property type="entry name" value="Phospholipase A2, PLA2"/>
    <property type="match status" value="1"/>
</dbReference>
<dbReference type="Gene3D" id="1.20.90.10">
    <property type="entry name" value="Phospholipase A2 domain"/>
    <property type="match status" value="1"/>
</dbReference>
<keyword evidence="2 7" id="KW-0964">Secreted</keyword>
<dbReference type="Pfam" id="PF00068">
    <property type="entry name" value="Phospholip_A2_1"/>
    <property type="match status" value="1"/>
</dbReference>
<dbReference type="Proteomes" id="UP000005226">
    <property type="component" value="Chromosome 22"/>
</dbReference>
<comment type="catalytic activity">
    <reaction evidence="7">
        <text>a 1,2-diacyl-sn-glycero-3-phosphocholine + H2O = a 1-acyl-sn-glycero-3-phosphocholine + a fatty acid + H(+)</text>
        <dbReference type="Rhea" id="RHEA:15801"/>
        <dbReference type="ChEBI" id="CHEBI:15377"/>
        <dbReference type="ChEBI" id="CHEBI:15378"/>
        <dbReference type="ChEBI" id="CHEBI:28868"/>
        <dbReference type="ChEBI" id="CHEBI:57643"/>
        <dbReference type="ChEBI" id="CHEBI:58168"/>
        <dbReference type="EC" id="3.1.1.4"/>
    </reaction>
</comment>
<dbReference type="GO" id="GO:0047498">
    <property type="term" value="F:calcium-dependent phospholipase A2 activity"/>
    <property type="evidence" value="ECO:0007669"/>
    <property type="project" value="TreeGrafter"/>
</dbReference>
<dbReference type="GO" id="GO:0005543">
    <property type="term" value="F:phospholipid binding"/>
    <property type="evidence" value="ECO:0007669"/>
    <property type="project" value="TreeGrafter"/>
</dbReference>
<feature type="active site" evidence="4">
    <location>
        <position position="72"/>
    </location>
</feature>
<proteinExistence type="inferred from homology"/>
<comment type="subcellular location">
    <subcellularLocation>
        <location evidence="1 7">Secreted</location>
    </subcellularLocation>
</comment>
<dbReference type="InParanoid" id="A0A674MK47"/>
<reference evidence="9" key="3">
    <citation type="submission" date="2025-09" db="UniProtKB">
        <authorList>
            <consortium name="Ensembl"/>
        </authorList>
    </citation>
    <scope>IDENTIFICATION</scope>
</reference>
<dbReference type="EC" id="3.1.1.4" evidence="7"/>
<accession>A0A674MK47</accession>
<reference evidence="9 10" key="1">
    <citation type="journal article" date="2011" name="Genome Biol. Evol.">
        <title>Integration of the genetic map and genome assembly of fugu facilitates insights into distinct features of genome evolution in teleosts and mammals.</title>
        <authorList>
            <person name="Kai W."/>
            <person name="Kikuchi K."/>
            <person name="Tohari S."/>
            <person name="Chew A.K."/>
            <person name="Tay A."/>
            <person name="Fujiwara A."/>
            <person name="Hosoya S."/>
            <person name="Suetake H."/>
            <person name="Naruse K."/>
            <person name="Brenner S."/>
            <person name="Suzuki Y."/>
            <person name="Venkatesh B."/>
        </authorList>
    </citation>
    <scope>NUCLEOTIDE SEQUENCE [LARGE SCALE GENOMIC DNA]</scope>
</reference>
<dbReference type="PANTHER" id="PTHR11716:SF51">
    <property type="entry name" value="PHOSPHOLIPASE A2"/>
    <property type="match status" value="1"/>
</dbReference>
<dbReference type="InterPro" id="IPR016090">
    <property type="entry name" value="PLA2-like_dom"/>
</dbReference>
<dbReference type="GO" id="GO:0006644">
    <property type="term" value="P:phospholipid metabolic process"/>
    <property type="evidence" value="ECO:0007669"/>
    <property type="project" value="InterPro"/>
</dbReference>
<feature type="domain" description="Phospholipase A2-like central" evidence="8">
    <location>
        <begin position="27"/>
        <end position="137"/>
    </location>
</feature>
<dbReference type="OMA" id="CCANHRL"/>
<keyword evidence="7" id="KW-0732">Signal</keyword>
<evidence type="ECO:0000313" key="9">
    <source>
        <dbReference type="Ensembl" id="ENSTRUP00000061394.1"/>
    </source>
</evidence>
<keyword evidence="3 5" id="KW-1015">Disulfide bond</keyword>
<evidence type="ECO:0000256" key="1">
    <source>
        <dbReference type="ARBA" id="ARBA00004613"/>
    </source>
</evidence>
<dbReference type="PROSITE" id="PS00118">
    <property type="entry name" value="PA2_HIS"/>
    <property type="match status" value="1"/>
</dbReference>
<dbReference type="InterPro" id="IPR036444">
    <property type="entry name" value="PLipase_A2_dom_sf"/>
</dbReference>
<evidence type="ECO:0000313" key="10">
    <source>
        <dbReference type="Proteomes" id="UP000005226"/>
    </source>
</evidence>
<keyword evidence="7" id="KW-0443">Lipid metabolism</keyword>
<feature type="chain" id="PRO_5025714330" description="Phospholipase A2" evidence="7">
    <location>
        <begin position="21"/>
        <end position="179"/>
    </location>
</feature>